<keyword evidence="11" id="KW-0472">Membrane</keyword>
<dbReference type="PANTHER" id="PTHR42878">
    <property type="entry name" value="TWO-COMPONENT HISTIDINE KINASE"/>
    <property type="match status" value="1"/>
</dbReference>
<dbReference type="InterPro" id="IPR035965">
    <property type="entry name" value="PAS-like_dom_sf"/>
</dbReference>
<dbReference type="SMART" id="SM00387">
    <property type="entry name" value="HATPase_c"/>
    <property type="match status" value="1"/>
</dbReference>
<gene>
    <name evidence="16" type="ORF">ACFSJU_04180</name>
</gene>
<comment type="subcellular location">
    <subcellularLocation>
        <location evidence="2">Membrane</location>
        <topology evidence="2">Multi-pass membrane protein</topology>
    </subcellularLocation>
</comment>
<evidence type="ECO:0000256" key="5">
    <source>
        <dbReference type="ARBA" id="ARBA00022692"/>
    </source>
</evidence>
<dbReference type="InterPro" id="IPR001789">
    <property type="entry name" value="Sig_transdc_resp-reg_receiver"/>
</dbReference>
<evidence type="ECO:0000256" key="9">
    <source>
        <dbReference type="ARBA" id="ARBA00022989"/>
    </source>
</evidence>
<dbReference type="SUPFAM" id="SSF55785">
    <property type="entry name" value="PYP-like sensor domain (PAS domain)"/>
    <property type="match status" value="1"/>
</dbReference>
<dbReference type="PROSITE" id="PS50109">
    <property type="entry name" value="HIS_KIN"/>
    <property type="match status" value="1"/>
</dbReference>
<keyword evidence="8 16" id="KW-0067">ATP-binding</keyword>
<keyword evidence="7" id="KW-0418">Kinase</keyword>
<protein>
    <recommendedName>
        <fullName evidence="3">histidine kinase</fullName>
        <ecNumber evidence="3">2.7.13.3</ecNumber>
    </recommendedName>
</protein>
<dbReference type="Pfam" id="PF02518">
    <property type="entry name" value="HATPase_c"/>
    <property type="match status" value="1"/>
</dbReference>
<feature type="domain" description="Response regulatory" evidence="14">
    <location>
        <begin position="5"/>
        <end position="123"/>
    </location>
</feature>
<dbReference type="Gene3D" id="3.30.450.20">
    <property type="entry name" value="PAS domain"/>
    <property type="match status" value="1"/>
</dbReference>
<dbReference type="EMBL" id="JBHUHZ010000001">
    <property type="protein sequence ID" value="MFD2161577.1"/>
    <property type="molecule type" value="Genomic_DNA"/>
</dbReference>
<dbReference type="InterPro" id="IPR000014">
    <property type="entry name" value="PAS"/>
</dbReference>
<dbReference type="CDD" id="cd00156">
    <property type="entry name" value="REC"/>
    <property type="match status" value="1"/>
</dbReference>
<dbReference type="InterPro" id="IPR003594">
    <property type="entry name" value="HATPase_dom"/>
</dbReference>
<comment type="caution">
    <text evidence="16">The sequence shown here is derived from an EMBL/GenBank/DDBJ whole genome shotgun (WGS) entry which is preliminary data.</text>
</comment>
<dbReference type="SMART" id="SM00091">
    <property type="entry name" value="PAS"/>
    <property type="match status" value="1"/>
</dbReference>
<proteinExistence type="predicted"/>
<evidence type="ECO:0000256" key="11">
    <source>
        <dbReference type="ARBA" id="ARBA00023136"/>
    </source>
</evidence>
<dbReference type="EC" id="2.7.13.3" evidence="3"/>
<dbReference type="Gene3D" id="3.30.565.10">
    <property type="entry name" value="Histidine kinase-like ATPase, C-terminal domain"/>
    <property type="match status" value="1"/>
</dbReference>
<dbReference type="InterPro" id="IPR050351">
    <property type="entry name" value="BphY/WalK/GraS-like"/>
</dbReference>
<dbReference type="InterPro" id="IPR005467">
    <property type="entry name" value="His_kinase_dom"/>
</dbReference>
<dbReference type="SUPFAM" id="SSF47384">
    <property type="entry name" value="Homodimeric domain of signal transducing histidine kinase"/>
    <property type="match status" value="1"/>
</dbReference>
<evidence type="ECO:0000259" key="13">
    <source>
        <dbReference type="PROSITE" id="PS50109"/>
    </source>
</evidence>
<dbReference type="RefSeq" id="WP_255898990.1">
    <property type="nucleotide sequence ID" value="NZ_JAFMZO010000001.1"/>
</dbReference>
<evidence type="ECO:0000256" key="10">
    <source>
        <dbReference type="ARBA" id="ARBA00023012"/>
    </source>
</evidence>
<feature type="modified residue" description="4-aspartylphosphate" evidence="12">
    <location>
        <position position="58"/>
    </location>
</feature>
<dbReference type="PROSITE" id="PS50112">
    <property type="entry name" value="PAS"/>
    <property type="match status" value="1"/>
</dbReference>
<evidence type="ECO:0000256" key="4">
    <source>
        <dbReference type="ARBA" id="ARBA00022679"/>
    </source>
</evidence>
<dbReference type="Gene3D" id="3.40.50.2300">
    <property type="match status" value="1"/>
</dbReference>
<dbReference type="InterPro" id="IPR036097">
    <property type="entry name" value="HisK_dim/P_sf"/>
</dbReference>
<evidence type="ECO:0000256" key="6">
    <source>
        <dbReference type="ARBA" id="ARBA00022741"/>
    </source>
</evidence>
<name>A0ABW4ZIX6_9SPHI</name>
<dbReference type="GO" id="GO:0005524">
    <property type="term" value="F:ATP binding"/>
    <property type="evidence" value="ECO:0007669"/>
    <property type="project" value="UniProtKB-KW"/>
</dbReference>
<dbReference type="Gene3D" id="1.10.287.130">
    <property type="match status" value="1"/>
</dbReference>
<reference evidence="17" key="1">
    <citation type="journal article" date="2019" name="Int. J. Syst. Evol. Microbiol.">
        <title>The Global Catalogue of Microorganisms (GCM) 10K type strain sequencing project: providing services to taxonomists for standard genome sequencing and annotation.</title>
        <authorList>
            <consortium name="The Broad Institute Genomics Platform"/>
            <consortium name="The Broad Institute Genome Sequencing Center for Infectious Disease"/>
            <person name="Wu L."/>
            <person name="Ma J."/>
        </authorList>
    </citation>
    <scope>NUCLEOTIDE SEQUENCE [LARGE SCALE GENOMIC DNA]</scope>
    <source>
        <strain evidence="17">KCTC 42217</strain>
    </source>
</reference>
<dbReference type="Pfam" id="PF00072">
    <property type="entry name" value="Response_reg"/>
    <property type="match status" value="1"/>
</dbReference>
<feature type="domain" description="Histidine kinase" evidence="13">
    <location>
        <begin position="272"/>
        <end position="474"/>
    </location>
</feature>
<dbReference type="Pfam" id="PF13426">
    <property type="entry name" value="PAS_9"/>
    <property type="match status" value="1"/>
</dbReference>
<feature type="domain" description="PAS" evidence="15">
    <location>
        <begin position="136"/>
        <end position="201"/>
    </location>
</feature>
<dbReference type="InterPro" id="IPR036890">
    <property type="entry name" value="HATPase_C_sf"/>
</dbReference>
<comment type="catalytic activity">
    <reaction evidence="1">
        <text>ATP + protein L-histidine = ADP + protein N-phospho-L-histidine.</text>
        <dbReference type="EC" id="2.7.13.3"/>
    </reaction>
</comment>
<evidence type="ECO:0000256" key="1">
    <source>
        <dbReference type="ARBA" id="ARBA00000085"/>
    </source>
</evidence>
<evidence type="ECO:0000259" key="15">
    <source>
        <dbReference type="PROSITE" id="PS50112"/>
    </source>
</evidence>
<evidence type="ECO:0000256" key="3">
    <source>
        <dbReference type="ARBA" id="ARBA00012438"/>
    </source>
</evidence>
<dbReference type="PANTHER" id="PTHR42878:SF7">
    <property type="entry name" value="SENSOR HISTIDINE KINASE GLRK"/>
    <property type="match status" value="1"/>
</dbReference>
<dbReference type="PRINTS" id="PR00344">
    <property type="entry name" value="BCTRLSENSOR"/>
</dbReference>
<keyword evidence="17" id="KW-1185">Reference proteome</keyword>
<evidence type="ECO:0000259" key="14">
    <source>
        <dbReference type="PROSITE" id="PS50110"/>
    </source>
</evidence>
<evidence type="ECO:0000313" key="17">
    <source>
        <dbReference type="Proteomes" id="UP001597387"/>
    </source>
</evidence>
<keyword evidence="10" id="KW-0902">Two-component regulatory system</keyword>
<sequence length="474" mass="52652">MSTIKILLVDDDEDDFILTKDILSENSHIQKYELSWCNSFSEAINAMLKSRYDIYLVDYRLGKDSGMDLLNEAIKSNCTEPIIMLTGKGDLKIDQEAMQLGAADYLIKDTISGPTLERAIRYALAHNQTLQKLKASESKFRIMFERSKDTMLITNPQGRIIDANTAALSFFETNRSELLKINAASLYKNKEDRARYIKTINAEGAITELEVEMVTLSGKTKFCNVSSFLQVSQHANEELYYSIIHDLTFRLNQEKDIAISHKLAATERIAKSISKEIQNPLSNINLAIDELSSSLNNEDSLALSDIIKGNCERINALTTELIESTDVLSLNLSDTDLSTLFTELVDDARQELDLTISRPKIEGLAAKVEAEKLKSALKDILKNASEAIDKETGSVSISVEKRSSGIRIEIKDNGTGIAPENLDKIFEPFFSTKPKSMGLGLTRAQRIINGHKGKIQVASTLNSGTTINILLPAD</sequence>
<dbReference type="SUPFAM" id="SSF52172">
    <property type="entry name" value="CheY-like"/>
    <property type="match status" value="1"/>
</dbReference>
<keyword evidence="9" id="KW-1133">Transmembrane helix</keyword>
<keyword evidence="4" id="KW-0808">Transferase</keyword>
<keyword evidence="6" id="KW-0547">Nucleotide-binding</keyword>
<dbReference type="CDD" id="cd00130">
    <property type="entry name" value="PAS"/>
    <property type="match status" value="1"/>
</dbReference>
<keyword evidence="12" id="KW-0597">Phosphoprotein</keyword>
<accession>A0ABW4ZIX6</accession>
<dbReference type="PROSITE" id="PS50110">
    <property type="entry name" value="RESPONSE_REGULATORY"/>
    <property type="match status" value="1"/>
</dbReference>
<evidence type="ECO:0000256" key="2">
    <source>
        <dbReference type="ARBA" id="ARBA00004141"/>
    </source>
</evidence>
<evidence type="ECO:0000313" key="16">
    <source>
        <dbReference type="EMBL" id="MFD2161577.1"/>
    </source>
</evidence>
<dbReference type="Proteomes" id="UP001597387">
    <property type="component" value="Unassembled WGS sequence"/>
</dbReference>
<dbReference type="NCBIfam" id="TIGR00229">
    <property type="entry name" value="sensory_box"/>
    <property type="match status" value="1"/>
</dbReference>
<dbReference type="SUPFAM" id="SSF55874">
    <property type="entry name" value="ATPase domain of HSP90 chaperone/DNA topoisomerase II/histidine kinase"/>
    <property type="match status" value="1"/>
</dbReference>
<organism evidence="16 17">
    <name type="scientific">Paradesertivirga mongoliensis</name>
    <dbReference type="NCBI Taxonomy" id="2100740"/>
    <lineage>
        <taxon>Bacteria</taxon>
        <taxon>Pseudomonadati</taxon>
        <taxon>Bacteroidota</taxon>
        <taxon>Sphingobacteriia</taxon>
        <taxon>Sphingobacteriales</taxon>
        <taxon>Sphingobacteriaceae</taxon>
        <taxon>Paradesertivirga</taxon>
    </lineage>
</organism>
<dbReference type="InterPro" id="IPR011006">
    <property type="entry name" value="CheY-like_superfamily"/>
</dbReference>
<evidence type="ECO:0000256" key="7">
    <source>
        <dbReference type="ARBA" id="ARBA00022777"/>
    </source>
</evidence>
<dbReference type="InterPro" id="IPR004358">
    <property type="entry name" value="Sig_transdc_His_kin-like_C"/>
</dbReference>
<dbReference type="SMART" id="SM00448">
    <property type="entry name" value="REC"/>
    <property type="match status" value="1"/>
</dbReference>
<keyword evidence="5" id="KW-0812">Transmembrane</keyword>
<evidence type="ECO:0000256" key="8">
    <source>
        <dbReference type="ARBA" id="ARBA00022840"/>
    </source>
</evidence>
<evidence type="ECO:0000256" key="12">
    <source>
        <dbReference type="PROSITE-ProRule" id="PRU00169"/>
    </source>
</evidence>